<evidence type="ECO:0000256" key="5">
    <source>
        <dbReference type="ARBA" id="ARBA00022692"/>
    </source>
</evidence>
<keyword evidence="3 10" id="KW-1003">Cell membrane</keyword>
<evidence type="ECO:0000256" key="2">
    <source>
        <dbReference type="ARBA" id="ARBA00022448"/>
    </source>
</evidence>
<feature type="transmembrane region" description="Helical" evidence="12">
    <location>
        <begin position="289"/>
        <end position="309"/>
    </location>
</feature>
<evidence type="ECO:0000256" key="9">
    <source>
        <dbReference type="ARBA" id="ARBA00023136"/>
    </source>
</evidence>
<evidence type="ECO:0000256" key="4">
    <source>
        <dbReference type="ARBA" id="ARBA00022538"/>
    </source>
</evidence>
<feature type="binding site" evidence="11">
    <location>
        <position position="333"/>
    </location>
    <ligand>
        <name>K(+)</name>
        <dbReference type="ChEBI" id="CHEBI:29103"/>
    </ligand>
</feature>
<feature type="transmembrane region" description="Helical" evidence="12">
    <location>
        <begin position="201"/>
        <end position="220"/>
    </location>
</feature>
<keyword evidence="8 10" id="KW-0406">Ion transport</keyword>
<accession>A0A8X8FTR9</accession>
<evidence type="ECO:0000256" key="3">
    <source>
        <dbReference type="ARBA" id="ARBA00022475"/>
    </source>
</evidence>
<protein>
    <recommendedName>
        <fullName evidence="10">Trk system potassium uptake protein</fullName>
    </recommendedName>
</protein>
<evidence type="ECO:0000256" key="12">
    <source>
        <dbReference type="SAM" id="Phobius"/>
    </source>
</evidence>
<feature type="transmembrane region" description="Helical" evidence="12">
    <location>
        <begin position="255"/>
        <end position="277"/>
    </location>
</feature>
<name>A0A8X8FTR9_9GAMM</name>
<keyword evidence="4 10" id="KW-0633">Potassium transport</keyword>
<feature type="transmembrane region" description="Helical" evidence="12">
    <location>
        <begin position="410"/>
        <end position="432"/>
    </location>
</feature>
<comment type="subcellular location">
    <subcellularLocation>
        <location evidence="10">Cell inner membrane</location>
        <topology evidence="10">Multi-pass membrane protein</topology>
    </subcellularLocation>
    <subcellularLocation>
        <location evidence="1">Cell membrane</location>
        <topology evidence="1">Multi-pass membrane protein</topology>
    </subcellularLocation>
</comment>
<feature type="binding site" evidence="11">
    <location>
        <position position="332"/>
    </location>
    <ligand>
        <name>K(+)</name>
        <dbReference type="ChEBI" id="CHEBI:29103"/>
    </ligand>
</feature>
<dbReference type="GO" id="GO:0015379">
    <property type="term" value="F:potassium:chloride symporter activity"/>
    <property type="evidence" value="ECO:0007669"/>
    <property type="project" value="InterPro"/>
</dbReference>
<sequence>MRWAPGGVSASSNSFRLVGAIVGQVLLATAAFMLLPMFADLYYDNRDWLAFGMASGVSAMCGSALAWGYWRSGGKWGKSGLTLRQAFALTPLSWAAVSAVSALPFLFSEHPQLRGHFANAFFEAVSGITTTGATVMTGLDAAPPGLLLWRGLLQWMGGIGIIATAIAILPALGVGGMQLFRTESSDRSQKAMPRVRQIASTIGYAYIGLTVVAAVAYWLAGMDPFDAIVHALTSIATGGYSTSDQSFGRWQDNGIQWLAMFFMLSGTLPFVLYVRFLAGDRSAFVDRQVTSLLGLLAVSIGGIGTWLVISGQYGVEQAFRYAAFSVVSVVTTTGYAVTDYGQWGAAIVGVFFLLTFVGGCTGSTSGGIKIFRFEVMAVMLRVHFLRLLYPNGVFPRSYDGKPLSDEVIGSVVAFLTVFLVCYAVLTVVLLGLGLDFLTSASGAATALSNVGPGLGETIGPAGTFTSLPSAAKWVLSFAMLLGRLELFTVLIIFLPRFWRG</sequence>
<evidence type="ECO:0000256" key="8">
    <source>
        <dbReference type="ARBA" id="ARBA00023065"/>
    </source>
</evidence>
<feature type="transmembrane region" description="Helical" evidence="12">
    <location>
        <begin position="473"/>
        <end position="494"/>
    </location>
</feature>
<feature type="transmembrane region" description="Helical" evidence="12">
    <location>
        <begin position="159"/>
        <end position="180"/>
    </location>
</feature>
<feature type="transmembrane region" description="Helical" evidence="12">
    <location>
        <begin position="86"/>
        <end position="108"/>
    </location>
</feature>
<dbReference type="EMBL" id="JACSQS010000001">
    <property type="protein sequence ID" value="MBD7952752.1"/>
    <property type="molecule type" value="Genomic_DNA"/>
</dbReference>
<keyword evidence="9 10" id="KW-0472">Membrane</keyword>
<dbReference type="InterPro" id="IPR004772">
    <property type="entry name" value="TrkH"/>
</dbReference>
<dbReference type="InterPro" id="IPR003445">
    <property type="entry name" value="Cat_transpt"/>
</dbReference>
<comment type="similarity">
    <text evidence="10">Belongs to the TrkH potassium transport family.</text>
</comment>
<keyword evidence="11" id="KW-0479">Metal-binding</keyword>
<dbReference type="Pfam" id="PF02386">
    <property type="entry name" value="TrkH"/>
    <property type="match status" value="1"/>
</dbReference>
<reference evidence="13 14" key="1">
    <citation type="submission" date="2020-08" db="EMBL/GenBank/DDBJ databases">
        <title>A Genomic Blueprint of the Chicken Gut Microbiome.</title>
        <authorList>
            <person name="Gilroy R."/>
            <person name="Ravi A."/>
            <person name="Getino M."/>
            <person name="Pursley I."/>
            <person name="Horton D.L."/>
            <person name="Alikhan N.-F."/>
            <person name="Baker D."/>
            <person name="Gharbi K."/>
            <person name="Hall N."/>
            <person name="Watson M."/>
            <person name="Adriaenssens E.M."/>
            <person name="Foster-Nyarko E."/>
            <person name="Jarju S."/>
            <person name="Secka A."/>
            <person name="Antonio M."/>
            <person name="Oren A."/>
            <person name="Chaudhuri R."/>
            <person name="La Ragione R.M."/>
            <person name="Hildebrand F."/>
            <person name="Pallen M.J."/>
        </authorList>
    </citation>
    <scope>NUCLEOTIDE SEQUENCE [LARGE SCALE GENOMIC DNA]</scope>
    <source>
        <strain evidence="13 14">Sa5BUN4</strain>
    </source>
</reference>
<organism evidence="13 14">
    <name type="scientific">Stenotrophomonas lacuserhaii</name>
    <dbReference type="NCBI Taxonomy" id="2760084"/>
    <lineage>
        <taxon>Bacteria</taxon>
        <taxon>Pseudomonadati</taxon>
        <taxon>Pseudomonadota</taxon>
        <taxon>Gammaproteobacteria</taxon>
        <taxon>Lysobacterales</taxon>
        <taxon>Lysobacteraceae</taxon>
        <taxon>Stenotrophomonas</taxon>
    </lineage>
</organism>
<feature type="transmembrane region" description="Helical" evidence="12">
    <location>
        <begin position="120"/>
        <end position="139"/>
    </location>
</feature>
<evidence type="ECO:0000313" key="14">
    <source>
        <dbReference type="Proteomes" id="UP000636938"/>
    </source>
</evidence>
<proteinExistence type="inferred from homology"/>
<feature type="transmembrane region" description="Helical" evidence="12">
    <location>
        <begin position="345"/>
        <end position="364"/>
    </location>
</feature>
<dbReference type="Proteomes" id="UP000636938">
    <property type="component" value="Unassembled WGS sequence"/>
</dbReference>
<evidence type="ECO:0000256" key="1">
    <source>
        <dbReference type="ARBA" id="ARBA00004651"/>
    </source>
</evidence>
<feature type="transmembrane region" description="Helical" evidence="12">
    <location>
        <begin position="48"/>
        <end position="70"/>
    </location>
</feature>
<evidence type="ECO:0000256" key="7">
    <source>
        <dbReference type="ARBA" id="ARBA00022989"/>
    </source>
</evidence>
<feature type="binding site" evidence="11">
    <location>
        <position position="131"/>
    </location>
    <ligand>
        <name>K(+)</name>
        <dbReference type="ChEBI" id="CHEBI:29103"/>
    </ligand>
</feature>
<feature type="transmembrane region" description="Helical" evidence="12">
    <location>
        <begin position="15"/>
        <end position="36"/>
    </location>
</feature>
<dbReference type="GO" id="GO:0046872">
    <property type="term" value="F:metal ion binding"/>
    <property type="evidence" value="ECO:0007669"/>
    <property type="project" value="UniProtKB-KW"/>
</dbReference>
<gene>
    <name evidence="13" type="ORF">H9654_00910</name>
</gene>
<comment type="function">
    <text evidence="10">Low-affinity potassium transport system. Interacts with Trk system potassium uptake protein TrkA.</text>
</comment>
<keyword evidence="2 10" id="KW-0813">Transport</keyword>
<dbReference type="PIRSF" id="PIRSF006247">
    <property type="entry name" value="TrkH"/>
    <property type="match status" value="1"/>
</dbReference>
<keyword evidence="5 12" id="KW-0812">Transmembrane</keyword>
<dbReference type="GO" id="GO:0005886">
    <property type="term" value="C:plasma membrane"/>
    <property type="evidence" value="ECO:0007669"/>
    <property type="project" value="UniProtKB-SubCell"/>
</dbReference>
<dbReference type="PANTHER" id="PTHR32024">
    <property type="entry name" value="TRK SYSTEM POTASSIUM UPTAKE PROTEIN TRKG-RELATED"/>
    <property type="match status" value="1"/>
</dbReference>
<keyword evidence="7 12" id="KW-1133">Transmembrane helix</keyword>
<evidence type="ECO:0000256" key="10">
    <source>
        <dbReference type="PIRNR" id="PIRNR006247"/>
    </source>
</evidence>
<evidence type="ECO:0000313" key="13">
    <source>
        <dbReference type="EMBL" id="MBD7952752.1"/>
    </source>
</evidence>
<feature type="binding site" evidence="11">
    <location>
        <position position="450"/>
    </location>
    <ligand>
        <name>K(+)</name>
        <dbReference type="ChEBI" id="CHEBI:29103"/>
    </ligand>
</feature>
<feature type="binding site" evidence="11">
    <location>
        <position position="238"/>
    </location>
    <ligand>
        <name>K(+)</name>
        <dbReference type="ChEBI" id="CHEBI:29103"/>
    </ligand>
</feature>
<keyword evidence="14" id="KW-1185">Reference proteome</keyword>
<keyword evidence="6 10" id="KW-0630">Potassium</keyword>
<evidence type="ECO:0000256" key="11">
    <source>
        <dbReference type="PIRSR" id="PIRSR006247-1"/>
    </source>
</evidence>
<keyword evidence="10" id="KW-0997">Cell inner membrane</keyword>
<feature type="binding site" evidence="11">
    <location>
        <position position="449"/>
    </location>
    <ligand>
        <name>K(+)</name>
        <dbReference type="ChEBI" id="CHEBI:29103"/>
    </ligand>
</feature>
<comment type="caution">
    <text evidence="13">The sequence shown here is derived from an EMBL/GenBank/DDBJ whole genome shotgun (WGS) entry which is preliminary data.</text>
</comment>
<dbReference type="AlphaFoldDB" id="A0A8X8FTR9"/>
<feature type="binding site" evidence="11">
    <location>
        <position position="130"/>
    </location>
    <ligand>
        <name>K(+)</name>
        <dbReference type="ChEBI" id="CHEBI:29103"/>
    </ligand>
</feature>
<dbReference type="PANTHER" id="PTHR32024:SF3">
    <property type="entry name" value="TRK SYSTEM POTASSIUM UPTAKE PROTEIN"/>
    <property type="match status" value="1"/>
</dbReference>
<evidence type="ECO:0000256" key="6">
    <source>
        <dbReference type="ARBA" id="ARBA00022958"/>
    </source>
</evidence>